<keyword evidence="3" id="KW-1185">Reference proteome</keyword>
<evidence type="ECO:0000313" key="3">
    <source>
        <dbReference type="Proteomes" id="UP000188268"/>
    </source>
</evidence>
<sequence length="29" mass="3088">MNPNMKTHSPPHLPPYSAPPATTNTPSSD</sequence>
<dbReference type="AlphaFoldDB" id="A0A1R3FXY6"/>
<dbReference type="EMBL" id="AWWV01016091">
    <property type="protein sequence ID" value="OMO50600.1"/>
    <property type="molecule type" value="Genomic_DNA"/>
</dbReference>
<gene>
    <name evidence="2" type="ORF">CCACVL1_30356</name>
</gene>
<dbReference type="Gramene" id="OMO50600">
    <property type="protein sequence ID" value="OMO50600"/>
    <property type="gene ID" value="CCACVL1_30356"/>
</dbReference>
<feature type="region of interest" description="Disordered" evidence="1">
    <location>
        <begin position="1"/>
        <end position="29"/>
    </location>
</feature>
<protein>
    <submittedName>
        <fullName evidence="2">Uncharacterized protein</fullName>
    </submittedName>
</protein>
<accession>A0A1R3FXY6</accession>
<reference evidence="2 3" key="1">
    <citation type="submission" date="2013-09" db="EMBL/GenBank/DDBJ databases">
        <title>Corchorus capsularis genome sequencing.</title>
        <authorList>
            <person name="Alam M."/>
            <person name="Haque M.S."/>
            <person name="Islam M.S."/>
            <person name="Emdad E.M."/>
            <person name="Islam M.M."/>
            <person name="Ahmed B."/>
            <person name="Halim A."/>
            <person name="Hossen Q.M.M."/>
            <person name="Hossain M.Z."/>
            <person name="Ahmed R."/>
            <person name="Khan M.M."/>
            <person name="Islam R."/>
            <person name="Rashid M.M."/>
            <person name="Khan S.A."/>
            <person name="Rahman M.S."/>
            <person name="Alam M."/>
        </authorList>
    </citation>
    <scope>NUCLEOTIDE SEQUENCE [LARGE SCALE GENOMIC DNA]</scope>
    <source>
        <strain evidence="3">cv. CVL-1</strain>
        <tissue evidence="2">Whole seedling</tissue>
    </source>
</reference>
<dbReference type="Proteomes" id="UP000188268">
    <property type="component" value="Unassembled WGS sequence"/>
</dbReference>
<evidence type="ECO:0000256" key="1">
    <source>
        <dbReference type="SAM" id="MobiDB-lite"/>
    </source>
</evidence>
<proteinExistence type="predicted"/>
<name>A0A1R3FXY6_COCAP</name>
<evidence type="ECO:0000313" key="2">
    <source>
        <dbReference type="EMBL" id="OMO50600.1"/>
    </source>
</evidence>
<comment type="caution">
    <text evidence="2">The sequence shown here is derived from an EMBL/GenBank/DDBJ whole genome shotgun (WGS) entry which is preliminary data.</text>
</comment>
<organism evidence="2 3">
    <name type="scientific">Corchorus capsularis</name>
    <name type="common">Jute</name>
    <dbReference type="NCBI Taxonomy" id="210143"/>
    <lineage>
        <taxon>Eukaryota</taxon>
        <taxon>Viridiplantae</taxon>
        <taxon>Streptophyta</taxon>
        <taxon>Embryophyta</taxon>
        <taxon>Tracheophyta</taxon>
        <taxon>Spermatophyta</taxon>
        <taxon>Magnoliopsida</taxon>
        <taxon>eudicotyledons</taxon>
        <taxon>Gunneridae</taxon>
        <taxon>Pentapetalae</taxon>
        <taxon>rosids</taxon>
        <taxon>malvids</taxon>
        <taxon>Malvales</taxon>
        <taxon>Malvaceae</taxon>
        <taxon>Grewioideae</taxon>
        <taxon>Apeibeae</taxon>
        <taxon>Corchorus</taxon>
    </lineage>
</organism>